<organism evidence="2 3">
    <name type="scientific">Cryptosporangium aurantiacum</name>
    <dbReference type="NCBI Taxonomy" id="134849"/>
    <lineage>
        <taxon>Bacteria</taxon>
        <taxon>Bacillati</taxon>
        <taxon>Actinomycetota</taxon>
        <taxon>Actinomycetes</taxon>
        <taxon>Cryptosporangiales</taxon>
        <taxon>Cryptosporangiaceae</taxon>
        <taxon>Cryptosporangium</taxon>
    </lineage>
</organism>
<accession>A0A1M7R1S3</accession>
<dbReference type="Proteomes" id="UP000184440">
    <property type="component" value="Unassembled WGS sequence"/>
</dbReference>
<evidence type="ECO:0000256" key="1">
    <source>
        <dbReference type="SAM" id="MobiDB-lite"/>
    </source>
</evidence>
<name>A0A1M7R1S3_9ACTN</name>
<evidence type="ECO:0000313" key="3">
    <source>
        <dbReference type="Proteomes" id="UP000184440"/>
    </source>
</evidence>
<reference evidence="2 3" key="1">
    <citation type="submission" date="2016-11" db="EMBL/GenBank/DDBJ databases">
        <authorList>
            <person name="Jaros S."/>
            <person name="Januszkiewicz K."/>
            <person name="Wedrychowicz H."/>
        </authorList>
    </citation>
    <scope>NUCLEOTIDE SEQUENCE [LARGE SCALE GENOMIC DNA]</scope>
    <source>
        <strain evidence="2 3">DSM 46144</strain>
    </source>
</reference>
<evidence type="ECO:0000313" key="2">
    <source>
        <dbReference type="EMBL" id="SHN38583.1"/>
    </source>
</evidence>
<dbReference type="EMBL" id="FRCS01000006">
    <property type="protein sequence ID" value="SHN38583.1"/>
    <property type="molecule type" value="Genomic_DNA"/>
</dbReference>
<feature type="compositionally biased region" description="Polar residues" evidence="1">
    <location>
        <begin position="1"/>
        <end position="10"/>
    </location>
</feature>
<sequence>MDESTSTSVASRGRPIGFRPDSTAVPAGTQRPVNSAAPDIVNGRMKRMFLGALVVLLALGACGSPDAQSSEPTAAASSPSPPPVATGTVEQLAARLGCQPQIRTEAAELRQGVCRAATGEFTVTTFPQERFKLTWLDAAAGWGGWYVVGPLWAVSASTKAIADDFRQTLGGSLIDGSKIPKPVGPGQ</sequence>
<dbReference type="AlphaFoldDB" id="A0A1M7R1S3"/>
<gene>
    <name evidence="2" type="ORF">SAMN05443668_106101</name>
</gene>
<evidence type="ECO:0008006" key="4">
    <source>
        <dbReference type="Google" id="ProtNLM"/>
    </source>
</evidence>
<feature type="region of interest" description="Disordered" evidence="1">
    <location>
        <begin position="1"/>
        <end position="36"/>
    </location>
</feature>
<proteinExistence type="predicted"/>
<feature type="region of interest" description="Disordered" evidence="1">
    <location>
        <begin position="67"/>
        <end position="86"/>
    </location>
</feature>
<protein>
    <recommendedName>
        <fullName evidence="4">Lipoprotein</fullName>
    </recommendedName>
</protein>
<keyword evidence="3" id="KW-1185">Reference proteome</keyword>
<feature type="compositionally biased region" description="Low complexity" evidence="1">
    <location>
        <begin position="67"/>
        <end position="78"/>
    </location>
</feature>